<protein>
    <submittedName>
        <fullName evidence="4">Carboxyl transferase</fullName>
    </submittedName>
</protein>
<dbReference type="Pfam" id="PF01039">
    <property type="entry name" value="Carboxyl_trans"/>
    <property type="match status" value="2"/>
</dbReference>
<gene>
    <name evidence="4" type="ORF">SIRAN9609</name>
</gene>
<dbReference type="InterPro" id="IPR011763">
    <property type="entry name" value="COA_CT_C"/>
</dbReference>
<dbReference type="HOGENOM" id="CLU_018822_6_2_11"/>
<dbReference type="InterPro" id="IPR000438">
    <property type="entry name" value="Acetyl_CoA_COase_Trfase_b_su"/>
</dbReference>
<evidence type="ECO:0000313" key="4">
    <source>
        <dbReference type="EMBL" id="CDR17628.1"/>
    </source>
</evidence>
<dbReference type="GO" id="GO:0016740">
    <property type="term" value="F:transferase activity"/>
    <property type="evidence" value="ECO:0007669"/>
    <property type="project" value="UniProtKB-KW"/>
</dbReference>
<proteinExistence type="inferred from homology"/>
<evidence type="ECO:0000256" key="1">
    <source>
        <dbReference type="ARBA" id="ARBA00006102"/>
    </source>
</evidence>
<sequence length="725" mass="78641">MSTEPAQPADVDIHTTAGKLADLQRRIEEATHAGSARAVEKQHAKGKLTARERIDLLLDEGSFTELDEFARHRSTNFGIDQNRPYGDGVVTGYGTVDGRPVAVFSQDFTVFGGALGEVFGEKIVKVMDFALKTGCPVVGINDSGGARIQEGVVSLGMYGEIFRRNTHASGVIPQISLVVGPCAGGAVYSPAITDFTVMIDQTSHMFITGPDVIKTVTGEDVGFEALGGARTHNTTSGVAHYMAGDEKDGIEYVKALLSYLPSNNLSEPPAFPDEADLEVSDEDREMDTLIPDSANQPYDVRKAVEHVLDDNEFMETQALFAPNIITGFGRSRATGGHRGQPADAVRRLPGHRRLREGRTLRAHLRRVQRARPDLRGAGGAVYSPAITDFTVMIDQTSHMFITGPDVIKTVTGEDVGFEALGGARTHNTTSGVAHYMAGDEKDGIEYVKALLSYLPSNNLSEPPAFPDEADLEVSDEDREMDTLIPDSANQPYDVRKAIEHVLDDNEFMETQALFAPNIITGFGRVEGHPVGIVANQPMQFAGCLDIDASEKAARFVRTCDAFNVPVLTFVDVPGFLPGTDQEYNGIIRRGAKLIFAYAEATVPLITVITRKAFGGAYDVMGSKHLGADLNLAWPTAQIAVMGAQGAVNILHRRTIASSDDPESTRTELIADYEDTLLNPYIAAERGYVDAVIMPSETRRHIVRGLRTLRNKREALPPKKHGNIPL</sequence>
<feature type="domain" description="CoA carboxyltransferase N-terminal" evidence="2">
    <location>
        <begin position="377"/>
        <end position="466"/>
    </location>
</feature>
<feature type="domain" description="CoA carboxyltransferase C-terminal" evidence="3">
    <location>
        <begin position="475"/>
        <end position="719"/>
    </location>
</feature>
<dbReference type="GO" id="GO:0004658">
    <property type="term" value="F:propionyl-CoA carboxylase activity"/>
    <property type="evidence" value="ECO:0007669"/>
    <property type="project" value="UniProtKB-ARBA"/>
</dbReference>
<dbReference type="FunFam" id="3.90.226.10:FF:000016">
    <property type="entry name" value="Propionyl-CoA carboxylase, beta subunit"/>
    <property type="match status" value="1"/>
</dbReference>
<dbReference type="GO" id="GO:0006633">
    <property type="term" value="P:fatty acid biosynthetic process"/>
    <property type="evidence" value="ECO:0007669"/>
    <property type="project" value="InterPro"/>
</dbReference>
<dbReference type="Gene3D" id="3.90.226.10">
    <property type="entry name" value="2-enoyl-CoA Hydratase, Chain A, domain 1"/>
    <property type="match status" value="4"/>
</dbReference>
<dbReference type="SUPFAM" id="SSF52096">
    <property type="entry name" value="ClpP/crotonase"/>
    <property type="match status" value="3"/>
</dbReference>
<dbReference type="EMBL" id="LK022848">
    <property type="protein sequence ID" value="CDR17628.1"/>
    <property type="molecule type" value="Genomic_DNA"/>
</dbReference>
<dbReference type="PROSITE" id="PS50980">
    <property type="entry name" value="COA_CT_NTER"/>
    <property type="match status" value="2"/>
</dbReference>
<feature type="domain" description="CoA carboxyltransferase N-terminal" evidence="2">
    <location>
        <begin position="16"/>
        <end position="272"/>
    </location>
</feature>
<dbReference type="PANTHER" id="PTHR43842:SF2">
    <property type="entry name" value="PROPIONYL-COA CARBOXYLASE BETA CHAIN, MITOCHONDRIAL"/>
    <property type="match status" value="1"/>
</dbReference>
<evidence type="ECO:0000259" key="3">
    <source>
        <dbReference type="PROSITE" id="PS50989"/>
    </source>
</evidence>
<dbReference type="GO" id="GO:0003989">
    <property type="term" value="F:acetyl-CoA carboxylase activity"/>
    <property type="evidence" value="ECO:0007669"/>
    <property type="project" value="InterPro"/>
</dbReference>
<dbReference type="InterPro" id="IPR011762">
    <property type="entry name" value="COA_CT_N"/>
</dbReference>
<reference evidence="4" key="1">
    <citation type="submission" date="2014-05" db="EMBL/GenBank/DDBJ databases">
        <authorList>
            <person name="Horn Fabian"/>
        </authorList>
    </citation>
    <scope>NUCLEOTIDE SEQUENCE</scope>
</reference>
<dbReference type="PANTHER" id="PTHR43842">
    <property type="entry name" value="PROPIONYL-COA CARBOXYLASE BETA CHAIN"/>
    <property type="match status" value="1"/>
</dbReference>
<organism evidence="4">
    <name type="scientific">Streptomyces iranensis</name>
    <dbReference type="NCBI Taxonomy" id="576784"/>
    <lineage>
        <taxon>Bacteria</taxon>
        <taxon>Bacillati</taxon>
        <taxon>Actinomycetota</taxon>
        <taxon>Actinomycetes</taxon>
        <taxon>Kitasatosporales</taxon>
        <taxon>Streptomycetaceae</taxon>
        <taxon>Streptomyces</taxon>
        <taxon>Streptomyces violaceusniger group</taxon>
    </lineage>
</organism>
<dbReference type="InterPro" id="IPR034733">
    <property type="entry name" value="AcCoA_carboxyl_beta"/>
</dbReference>
<comment type="similarity">
    <text evidence="1">Belongs to the AccD/PCCB family.</text>
</comment>
<dbReference type="GO" id="GO:0015977">
    <property type="term" value="P:carbon fixation"/>
    <property type="evidence" value="ECO:0007669"/>
    <property type="project" value="UniProtKB-ARBA"/>
</dbReference>
<dbReference type="FunFam" id="3.90.226.10:FF:000017">
    <property type="entry name" value="Propionyl-CoA carboxylase subunit beta 5"/>
    <property type="match status" value="1"/>
</dbReference>
<dbReference type="PROSITE" id="PS50989">
    <property type="entry name" value="COA_CT_CTER"/>
    <property type="match status" value="1"/>
</dbReference>
<keyword evidence="4" id="KW-0808">Transferase</keyword>
<dbReference type="InterPro" id="IPR051047">
    <property type="entry name" value="AccD/PCCB"/>
</dbReference>
<name>A0A061A479_9ACTN</name>
<dbReference type="AlphaFoldDB" id="A0A061A479"/>
<accession>A0A061A479</accession>
<dbReference type="PRINTS" id="PR01070">
    <property type="entry name" value="ACCCTRFRASEB"/>
</dbReference>
<evidence type="ECO:0000259" key="2">
    <source>
        <dbReference type="PROSITE" id="PS50980"/>
    </source>
</evidence>
<dbReference type="InterPro" id="IPR029045">
    <property type="entry name" value="ClpP/crotonase-like_dom_sf"/>
</dbReference>
<dbReference type="GO" id="GO:0009317">
    <property type="term" value="C:acetyl-CoA carboxylase complex"/>
    <property type="evidence" value="ECO:0007669"/>
    <property type="project" value="InterPro"/>
</dbReference>